<name>A0A0F7GH26_OLVVA</name>
<keyword evidence="4 23" id="KW-0945">Host-virus interaction</keyword>
<feature type="lipid moiety-binding region" description="N-myristoyl glycine; by host" evidence="23">
    <location>
        <position position="2"/>
    </location>
</feature>
<dbReference type="GO" id="GO:0019062">
    <property type="term" value="P:virion attachment to host cell"/>
    <property type="evidence" value="ECO:0007669"/>
    <property type="project" value="UniProtKB-UniRule"/>
</dbReference>
<evidence type="ECO:0000256" key="4">
    <source>
        <dbReference type="ARBA" id="ARBA00022581"/>
    </source>
</evidence>
<dbReference type="Gene3D" id="6.10.140.1590">
    <property type="match status" value="1"/>
</dbReference>
<comment type="function">
    <molecule>Stable signal peptide</molecule>
    <text evidence="23">Functions as a cleaved signal peptide that is retained as the third component of the GP complex (GP-C). Helps to stabilize the spike complex in its native conformation. The SSP is required for efficient glycoprotein expression, post-translational maturation cleavage of G1 and G2, glycoprotein transport to the cell surface plasma membrane, formation of infectious virus particles, and acid pH-dependent glycoprotein-mediated cell fusion.</text>
</comment>
<evidence type="ECO:0000256" key="20">
    <source>
        <dbReference type="ARBA" id="ARBA00023184"/>
    </source>
</evidence>
<keyword evidence="2 23" id="KW-1170">Fusion of virus membrane with host endosomal membrane</keyword>
<evidence type="ECO:0000256" key="1">
    <source>
        <dbReference type="ARBA" id="ARBA00022506"/>
    </source>
</evidence>
<evidence type="ECO:0000256" key="10">
    <source>
        <dbReference type="ARBA" id="ARBA00022812"/>
    </source>
</evidence>
<evidence type="ECO:0000256" key="17">
    <source>
        <dbReference type="ARBA" id="ARBA00023136"/>
    </source>
</evidence>
<feature type="glycosylation site" description="N-linked (GlcNAc...) asparagine; by host" evidence="23">
    <location>
        <position position="397"/>
    </location>
</feature>
<keyword evidence="3 23" id="KW-1032">Host cell membrane</keyword>
<dbReference type="GO" id="GO:0046872">
    <property type="term" value="F:metal ion binding"/>
    <property type="evidence" value="ECO:0007669"/>
    <property type="project" value="UniProtKB-KW"/>
</dbReference>
<feature type="binding site" evidence="23">
    <location>
        <position position="491"/>
    </location>
    <ligand>
        <name>Zn(2+)</name>
        <dbReference type="ChEBI" id="CHEBI:29105"/>
        <label>1</label>
    </ligand>
</feature>
<evidence type="ECO:0000256" key="21">
    <source>
        <dbReference type="ARBA" id="ARBA00023288"/>
    </source>
</evidence>
<comment type="subcellular location">
    <molecule>Glycoprotein G1</molecule>
    <subcellularLocation>
        <location evidence="23">Virion membrane</location>
        <topology evidence="23">Peripheral membrane protein</topology>
    </subcellularLocation>
    <subcellularLocation>
        <location evidence="23">Host endoplasmic reticulum membrane</location>
        <topology evidence="23">Peripheral membrane protein</topology>
    </subcellularLocation>
    <subcellularLocation>
        <location evidence="23">Host Golgi apparatus membrane</location>
        <topology evidence="23">Peripheral membrane protein</topology>
    </subcellularLocation>
    <subcellularLocation>
        <location evidence="23">Host cell membrane</location>
        <topology evidence="23">Peripheral membrane protein</topology>
    </subcellularLocation>
</comment>
<proteinExistence type="inferred from homology"/>
<comment type="function">
    <molecule>Glycoprotein G2</molecule>
    <text evidence="23">Forms the virion spikes together with glycoprotein G1. The glycoprotein spike trimers are connected to the underlying matrix. Class I viral fusion protein that directs fusion of viral and host endosomal membranes, leading to delivery of the nucleocapsid into the cytoplasm. Membrane fusion is mediated by irreversible conformational changes induced by acidification.</text>
</comment>
<dbReference type="GO" id="GO:0019065">
    <property type="term" value="P:receptor-mediated endocytosis of virus by host cell"/>
    <property type="evidence" value="ECO:0007669"/>
    <property type="project" value="UniProtKB-UniRule"/>
</dbReference>
<evidence type="ECO:0000256" key="19">
    <source>
        <dbReference type="ARBA" id="ARBA00023180"/>
    </source>
</evidence>
<evidence type="ECO:0000256" key="9">
    <source>
        <dbReference type="ARBA" id="ARBA00022804"/>
    </source>
</evidence>
<comment type="domain">
    <molecule>Glycoprotein G2</molecule>
    <text evidence="23">Contains 1 fusion peptide at the N-terminus, 2 heptad repeats domains HR1 and HR2 and, at the C-terminus, a cytoplasmic domain that plays a role in ER location. Also contains a zinc-binding domain that allows SSP retention in the GPC complex by accepting a cysteine from SSP as the fourth ligand.</text>
</comment>
<comment type="function">
    <molecule>Glycoprotein G1</molecule>
    <text evidence="23">Forms the virion spikes together with glycoprotein G2. The glycoprotein spike trimers are connected to the underlying matrix. Interacts with the host receptor leading to virus endocytosis.</text>
</comment>
<keyword evidence="19 23" id="KW-0325">Glycoprotein</keyword>
<evidence type="ECO:0000256" key="22">
    <source>
        <dbReference type="ARBA" id="ARBA00023296"/>
    </source>
</evidence>
<keyword evidence="7 23" id="KW-0519">Myristate</keyword>
<feature type="site" description="Cleavage; by host signal peptidase" evidence="23">
    <location>
        <begin position="58"/>
        <end position="59"/>
    </location>
</feature>
<keyword evidence="17 23" id="KW-0472">Membrane</keyword>
<evidence type="ECO:0000256" key="18">
    <source>
        <dbReference type="ARBA" id="ARBA00023157"/>
    </source>
</evidence>
<feature type="binding site" evidence="23">
    <location>
        <position position="481"/>
    </location>
    <ligand>
        <name>Zn(2+)</name>
        <dbReference type="ChEBI" id="CHEBI:29105"/>
        <label>2</label>
    </ligand>
</feature>
<feature type="glycosylation site" description="N-linked (GlcNAc...) asparagine; by host" evidence="23">
    <location>
        <position position="389"/>
    </location>
</feature>
<comment type="PTM">
    <molecule>Stable signal peptide</molecule>
    <text evidence="23">The SSP remains stably associated with the GP complex following cleavage by signal peptidase and plays crucial roles in the trafficking of GP through the secretory pathway.</text>
</comment>
<gene>
    <name evidence="23" type="primary">GPC</name>
</gene>
<dbReference type="GO" id="GO:0055036">
    <property type="term" value="C:virion membrane"/>
    <property type="evidence" value="ECO:0007669"/>
    <property type="project" value="UniProtKB-SubCell"/>
</dbReference>
<protein>
    <recommendedName>
        <fullName evidence="23">Pre-glycoprotein polyprotein GP complex</fullName>
        <shortName evidence="23">Pre-GP-C</shortName>
    </recommendedName>
    <component>
        <recommendedName>
            <fullName evidence="23">Stable signal peptide</fullName>
            <shortName evidence="23">SSP</shortName>
        </recommendedName>
    </component>
    <component>
        <recommendedName>
            <fullName evidence="23">Glycoprotein G1</fullName>
            <shortName evidence="23">GP1</shortName>
        </recommendedName>
    </component>
    <component>
        <recommendedName>
            <fullName evidence="23">Glycoprotein G2</fullName>
            <shortName evidence="23">GP2</shortName>
        </recommendedName>
    </component>
</protein>
<feature type="region of interest" description="HR1" evidence="23">
    <location>
        <begin position="319"/>
        <end position="387"/>
    </location>
</feature>
<evidence type="ECO:0000256" key="13">
    <source>
        <dbReference type="ARBA" id="ARBA00022870"/>
    </source>
</evidence>
<comment type="subunit">
    <molecule>Glycoprotein G1</molecule>
    <text evidence="23">Homotrimer; disulfide-linked. In pre-fusion state, G1 homotrimers bind G2 homotrimers via ionic interactions. Part of the GP complex (GP-C) together with glycoprotein G2 and the stable signal peptide. The GP-complex interacts with protein Z, which interacts with ribonucleocapsid; these interactions may induce virion budding.</text>
</comment>
<evidence type="ECO:0000256" key="8">
    <source>
        <dbReference type="ARBA" id="ARBA00022723"/>
    </source>
</evidence>
<keyword evidence="1 23" id="KW-1168">Fusion of virus membrane with host membrane</keyword>
<evidence type="ECO:0000256" key="6">
    <source>
        <dbReference type="ARBA" id="ARBA00022692"/>
    </source>
</evidence>
<feature type="binding site" evidence="23">
    <location>
        <position position="479"/>
    </location>
    <ligand>
        <name>Zn(2+)</name>
        <dbReference type="ChEBI" id="CHEBI:29105"/>
        <label>2</label>
    </ligand>
</feature>
<evidence type="ECO:0000256" key="16">
    <source>
        <dbReference type="ARBA" id="ARBA00022989"/>
    </source>
</evidence>
<feature type="chain" id="PRO_5023458575" description="Stable signal peptide" evidence="23">
    <location>
        <begin position="2"/>
        <end position="58"/>
    </location>
</feature>
<feature type="glycosylation site" description="N-linked (GlcNAc...) asparagine; by host" evidence="23">
    <location>
        <position position="251"/>
    </location>
</feature>
<feature type="glycosylation site" description="N-linked (GlcNAc...) asparagine; by host" evidence="23">
    <location>
        <position position="112"/>
    </location>
</feature>
<comment type="PTM">
    <molecule>Pre-glycoprotein polyprotein GP complex</molecule>
    <text evidence="23">Specific enzymatic cleavages in vivo yield mature proteins. GP-C polyprotein is cleaved in the endoplasmic reticulum by the host protease MBTPS1. Only cleaved glycoprotein is incorporated into virions.</text>
</comment>
<comment type="subcellular location">
    <molecule>Stable signal peptide</molecule>
    <subcellularLocation>
        <location evidence="23">Virion membrane</location>
        <topology evidence="23">Single-pass type II membrane protein</topology>
    </subcellularLocation>
    <subcellularLocation>
        <location evidence="23">Host endoplasmic reticulum membrane</location>
        <topology evidence="23">Single-pass type II membrane protein</topology>
    </subcellularLocation>
    <subcellularLocation>
        <location evidence="23">Host Golgi apparatus membrane</location>
        <topology evidence="23">Single-pass type II membrane protein</topology>
    </subcellularLocation>
    <subcellularLocation>
        <location evidence="23">Host cell membrane</location>
        <topology evidence="23">Single-pass type II membrane protein</topology>
    </subcellularLocation>
</comment>
<feature type="region of interest" description="HR2" evidence="23">
    <location>
        <begin position="392"/>
        <end position="455"/>
    </location>
</feature>
<feature type="topological domain" description="Cytoplasmic" evidence="23">
    <location>
        <begin position="34"/>
        <end position="58"/>
    </location>
</feature>
<dbReference type="Pfam" id="PF00798">
    <property type="entry name" value="Arena_glycoprot"/>
    <property type="match status" value="1"/>
</dbReference>
<sequence>MGQVIGFFQSLPNIINEALNIALLCVALIAILKGVVNIWRSGFLQLLLFLMLAGRSCSHSFSVGRNHVFQSITLNFTQFMDYAPTSCSINNTHHYFKGPQNTSWGIELTLTNDSIINATNSLRVYTNIHHNITNCVQNVTEQVELMKWLLESMHLQIMRPGKHLPPILCEKNRGLLVEYNLTNLASREEKHFEYWSQLLYGLAKLLGSTKRLWFDYCQKHDCQMIEGSSHLKCNYSKCSGHTTYKYLILKNTTWENHCEYNHLNTIHLLMGSTGQSFITRRLQAFLTWTLSDSSGNDLPGGYCLEQWAIVWAGIKCFGNTAVAKCNQNHDSEFCDMLRLFDYNRNAIKSLNDQSQSRLNLLSNTINSLISDNLLMKNKLAEIMNIPYCNYTRFWYINNTRTGRHTLPQCWLISNGSYLNETKFRTQWLSESNALYTEMLTEDYEKRQGATPLSLVDLCFWSTLFYVTTLFAHLVGFPTHRHLVEGPCPKPHRITRRGVCACGHFAAAGKPVQWVKNR</sequence>
<comment type="PTM">
    <molecule>Stable signal peptide</molecule>
    <text evidence="23">Myristoylation is necessary for GP2-mediated fusion activity.</text>
</comment>
<keyword evidence="22 23" id="KW-1160">Virus entry into host cell</keyword>
<keyword evidence="5 23" id="KW-1162">Viral penetration into host cytoplasm</keyword>
<dbReference type="GO" id="GO:0016020">
    <property type="term" value="C:membrane"/>
    <property type="evidence" value="ECO:0007669"/>
    <property type="project" value="UniProtKB-UniRule"/>
</dbReference>
<evidence type="ECO:0000256" key="5">
    <source>
        <dbReference type="ARBA" id="ARBA00022595"/>
    </source>
</evidence>
<keyword evidence="20 23" id="KW-1038">Host endoplasmic reticulum</keyword>
<keyword evidence="13 23" id="KW-1043">Host membrane</keyword>
<comment type="subunit">
    <molecule>Stable signal peptide</molecule>
    <text evidence="23">Interacts with glycoprotein G2. Part of the GP complex (GP-C) together with glycoprotein G1 and glycoprotein G2. The GP-complex interacts with protein Z, which interacts with ribonucleocapsid; these interactions may induce virion budding.</text>
</comment>
<feature type="binding site" evidence="23">
    <location>
        <position position="57"/>
    </location>
    <ligand>
        <name>Zn(2+)</name>
        <dbReference type="ChEBI" id="CHEBI:29105"/>
        <label>1</label>
    </ligand>
</feature>
<keyword evidence="6 23" id="KW-0812">Transmembrane</keyword>
<evidence type="ECO:0000256" key="25">
    <source>
        <dbReference type="SAM" id="Phobius"/>
    </source>
</evidence>
<organismHost>
    <name type="scientific">Bolomys</name>
    <dbReference type="NCBI Taxonomy" id="10080"/>
</organismHost>
<evidence type="ECO:0000256" key="3">
    <source>
        <dbReference type="ARBA" id="ARBA00022511"/>
    </source>
</evidence>
<dbReference type="EMBL" id="KP027677">
    <property type="protein sequence ID" value="AKG54821.1"/>
    <property type="molecule type" value="Genomic_RNA"/>
</dbReference>
<feature type="site" description="Cleavage; by host MBTPS1" evidence="23">
    <location>
        <begin position="283"/>
        <end position="284"/>
    </location>
</feature>
<evidence type="ECO:0000256" key="2">
    <source>
        <dbReference type="ARBA" id="ARBA00022510"/>
    </source>
</evidence>
<keyword evidence="9 23" id="KW-1161">Viral attachment to host cell</keyword>
<comment type="subunit">
    <molecule>Glycoprotein G2</molecule>
    <text evidence="23">Homotrimer. Interacts with the stable signal peptide. In pre-fusion state, G2 homotrimers bind G1 homotrimers via ionic interactions. Part of the GP complex (GP-C) together with glycoprotein G1 and the stable signal peptide. Acidification in the endosome triggers rearrangements, which ultimately leads to a 6 helix bundle formed by the two heptad repeat domains (HR1 and HR2) in post-fusion state. The GP-complex interacts with protein Z, which interacts with ribonucleocapsid; these interactions may induce virion budding.</text>
</comment>
<keyword evidence="12 23" id="KW-0946">Virion</keyword>
<feature type="initiator methionine" description="Removed; by host" evidence="23">
    <location>
        <position position="1"/>
    </location>
</feature>
<evidence type="ECO:0000256" key="14">
    <source>
        <dbReference type="ARBA" id="ARBA00022879"/>
    </source>
</evidence>
<dbReference type="InterPro" id="IPR043015">
    <property type="entry name" value="Arena_glycoprot_zinc-bd"/>
</dbReference>
<keyword evidence="16 23" id="KW-1133">Transmembrane helix</keyword>
<dbReference type="GO" id="GO:0044167">
    <property type="term" value="C:host cell endoplasmic reticulum membrane"/>
    <property type="evidence" value="ECO:0007669"/>
    <property type="project" value="UniProtKB-SubCell"/>
</dbReference>
<reference evidence="26" key="1">
    <citation type="journal article" date="2015" name="Infect. Genet. Evol.">
        <title>Co-circulation of Clade C New World Arenaviruses: New geographic distribution and host species.</title>
        <authorList>
            <person name="Fernandes J."/>
            <person name="de Oliveira R.C."/>
            <person name="Guterres A."/>
            <person name="de Carvalho Serra F."/>
            <person name="Bonvicino C.R."/>
            <person name="D'Andrea P.S."/>
            <person name="Cunha R.V."/>
            <person name="Levis S."/>
            <person name="de Lemos E.R."/>
        </authorList>
    </citation>
    <scope>NUCLEOTIDE SEQUENCE [LARGE SCALE GENOMIC DNA]</scope>
    <source>
        <strain evidence="26">Quebra-Coco</strain>
    </source>
</reference>
<keyword evidence="10 23" id="KW-1040">Host Golgi apparatus</keyword>
<feature type="topological domain" description="Cytoplasmic" evidence="23">
    <location>
        <begin position="478"/>
        <end position="517"/>
    </location>
</feature>
<feature type="transmembrane region" description="Helical" evidence="25">
    <location>
        <begin position="18"/>
        <end position="36"/>
    </location>
</feature>
<feature type="region of interest" description="Fusion" evidence="23">
    <location>
        <begin position="282"/>
        <end position="318"/>
    </location>
</feature>
<dbReference type="GO" id="GO:0039654">
    <property type="term" value="P:fusion of virus membrane with host endosome membrane"/>
    <property type="evidence" value="ECO:0007669"/>
    <property type="project" value="UniProtKB-UniRule"/>
</dbReference>
<evidence type="ECO:0000256" key="15">
    <source>
        <dbReference type="ARBA" id="ARBA00022890"/>
    </source>
</evidence>
<keyword evidence="21 23" id="KW-0449">Lipoprotein</keyword>
<evidence type="ECO:0000256" key="24">
    <source>
        <dbReference type="PIRNR" id="PIRNR004028"/>
    </source>
</evidence>
<feature type="disulfide bond" evidence="23">
    <location>
        <begin position="388"/>
        <end position="409"/>
    </location>
</feature>
<keyword evidence="18 23" id="KW-1015">Disulfide bond</keyword>
<dbReference type="HAMAP" id="MF_04084">
    <property type="entry name" value="ARENA_GPC"/>
    <property type="match status" value="1"/>
</dbReference>
<dbReference type="GO" id="GO:0019031">
    <property type="term" value="C:viral envelope"/>
    <property type="evidence" value="ECO:0007669"/>
    <property type="project" value="UniProtKB-UniRule"/>
</dbReference>
<feature type="glycosylation site" description="N-linked (GlcNAc...) asparagine; by host" evidence="23">
    <location>
        <position position="90"/>
    </location>
</feature>
<comment type="similarity">
    <text evidence="23 24">Belongs to the arenaviridae GPC protein family.</text>
</comment>
<evidence type="ECO:0000256" key="12">
    <source>
        <dbReference type="ARBA" id="ARBA00022844"/>
    </source>
</evidence>
<organism evidence="26">
    <name type="scientific">Oliveros mammarenavirus (isolate Mouse/Argentina/RIID 3229/1990)</name>
    <name type="common">OLVV</name>
    <dbReference type="NCBI Taxonomy" id="3052322"/>
    <lineage>
        <taxon>Viruses</taxon>
        <taxon>Riboviria</taxon>
        <taxon>Orthornavirae</taxon>
        <taxon>Negarnaviricota</taxon>
        <taxon>Polyploviricotina</taxon>
        <taxon>Bunyaviricetes</taxon>
        <taxon>Hareavirales</taxon>
        <taxon>Arenaviridae</taxon>
        <taxon>Mammarenavirus</taxon>
    </lineage>
</organism>
<feature type="topological domain" description="Extracellular" evidence="23">
    <location>
        <begin position="2"/>
        <end position="17"/>
    </location>
</feature>
<dbReference type="InterPro" id="IPR001535">
    <property type="entry name" value="Arena_glycoprot"/>
</dbReference>
<feature type="disulfide bond" evidence="23">
    <location>
        <begin position="303"/>
        <end position="316"/>
    </location>
</feature>
<keyword evidence="8 23" id="KW-0479">Metal-binding</keyword>
<keyword evidence="14 23" id="KW-0261">Viral envelope protein</keyword>
<feature type="chain" id="PRO_5023458576" description="Glycoprotein G2" evidence="23">
    <location>
        <begin position="284"/>
        <end position="517"/>
    </location>
</feature>
<dbReference type="GO" id="GO:0044178">
    <property type="term" value="C:host cell Golgi membrane"/>
    <property type="evidence" value="ECO:0007669"/>
    <property type="project" value="UniProtKB-SubCell"/>
</dbReference>
<dbReference type="Gene3D" id="2.20.28.180">
    <property type="entry name" value="Arenavirus glycoprotein, zinc binding domain"/>
    <property type="match status" value="1"/>
</dbReference>
<feature type="glycosylation site" description="N-linked (GlcNAc...) asparagine; by host" evidence="23">
    <location>
        <position position="180"/>
    </location>
</feature>
<keyword evidence="11 23" id="KW-0862">Zinc</keyword>
<feature type="glycosylation site" description="N-linked (GlcNAc...) asparagine; by host" evidence="23">
    <location>
        <position position="419"/>
    </location>
</feature>
<keyword evidence="15 23" id="KW-1164">Virus endocytosis by host</keyword>
<feature type="glycosylation site" description="N-linked (GlcNAc...) asparagine; by host" evidence="23">
    <location>
        <position position="414"/>
    </location>
</feature>
<dbReference type="PIRSF" id="PIRSF004028">
    <property type="entry name" value="GPC_ArenaV"/>
    <property type="match status" value="1"/>
</dbReference>
<dbReference type="GO" id="GO:0020002">
    <property type="term" value="C:host cell plasma membrane"/>
    <property type="evidence" value="ECO:0007669"/>
    <property type="project" value="UniProtKB-SubCell"/>
</dbReference>
<feature type="binding site" evidence="23">
    <location>
        <position position="499"/>
    </location>
    <ligand>
        <name>Zn(2+)</name>
        <dbReference type="ChEBI" id="CHEBI:29105"/>
        <label>1</label>
    </ligand>
</feature>
<evidence type="ECO:0000313" key="26">
    <source>
        <dbReference type="EMBL" id="AKG54821.1"/>
    </source>
</evidence>
<feature type="binding site" evidence="23">
    <location>
        <position position="501"/>
    </location>
    <ligand>
        <name>Zn(2+)</name>
        <dbReference type="ChEBI" id="CHEBI:29105"/>
        <label>1</label>
    </ligand>
</feature>
<evidence type="ECO:0000256" key="23">
    <source>
        <dbReference type="HAMAP-Rule" id="MF_04084"/>
    </source>
</evidence>
<feature type="chain" id="PRO_5023458578" description="Pre-glycoprotein polyprotein GP complex" evidence="23">
    <location>
        <begin position="2"/>
        <end position="517"/>
    </location>
</feature>
<accession>A0A0F7GH26</accession>
<feature type="disulfide bond" evidence="23">
    <location>
        <begin position="325"/>
        <end position="334"/>
    </location>
</feature>
<feature type="glycosylation site" description="N-linked (GlcNAc...) asparagine; by host" evidence="23">
    <location>
        <position position="127"/>
    </location>
</feature>
<feature type="binding site" evidence="23">
    <location>
        <position position="487"/>
    </location>
    <ligand>
        <name>Zn(2+)</name>
        <dbReference type="ChEBI" id="CHEBI:29105"/>
        <label>2</label>
    </ligand>
</feature>
<comment type="subcellular location">
    <molecule>Glycoprotein G2</molecule>
    <subcellularLocation>
        <location evidence="23">Virion membrane</location>
        <topology evidence="23">Single-pass membrane protein</topology>
    </subcellularLocation>
    <subcellularLocation>
        <location evidence="23">Host endoplasmic reticulum membrane</location>
        <topology evidence="23">Single-pass membrane protein</topology>
    </subcellularLocation>
    <subcellularLocation>
        <location evidence="23">Host Golgi apparatus membrane</location>
        <topology evidence="23">Single-pass membrane protein</topology>
    </subcellularLocation>
    <subcellularLocation>
        <location evidence="23">Host cell membrane</location>
        <topology evidence="23">Single-pass membrane protein</topology>
    </subcellularLocation>
    <text evidence="23">Binding to the stable signal peptide masks endogenous ER localization signals in the cytoplasmic domain of G2 to ensure that only the fully assembled, tripartite GP complex is transported for virion assembly.</text>
</comment>
<evidence type="ECO:0000256" key="11">
    <source>
        <dbReference type="ARBA" id="ARBA00022833"/>
    </source>
</evidence>
<comment type="domain">
    <molecule>Stable signal peptide</molecule>
    <text evidence="23">The N-terminus is localized at the extracellular side of the GP-C, with a part embedded in the membrane probably.</text>
</comment>
<evidence type="ECO:0000256" key="7">
    <source>
        <dbReference type="ARBA" id="ARBA00022707"/>
    </source>
</evidence>
<comment type="caution">
    <text evidence="23">Lacks conserved residue(s) required for the propagation of feature annotation.</text>
</comment>